<protein>
    <submittedName>
        <fullName evidence="1">Uncharacterized protein</fullName>
    </submittedName>
</protein>
<reference evidence="1" key="1">
    <citation type="submission" date="2016-10" db="EMBL/GenBank/DDBJ databases">
        <title>Sequence of Gallionella enrichment culture.</title>
        <authorList>
            <person name="Poehlein A."/>
            <person name="Muehling M."/>
            <person name="Daniel R."/>
        </authorList>
    </citation>
    <scope>NUCLEOTIDE SEQUENCE</scope>
</reference>
<proteinExistence type="predicted"/>
<organism evidence="1">
    <name type="scientific">mine drainage metagenome</name>
    <dbReference type="NCBI Taxonomy" id="410659"/>
    <lineage>
        <taxon>unclassified sequences</taxon>
        <taxon>metagenomes</taxon>
        <taxon>ecological metagenomes</taxon>
    </lineage>
</organism>
<dbReference type="AlphaFoldDB" id="A0A1J5T879"/>
<comment type="caution">
    <text evidence="1">The sequence shown here is derived from an EMBL/GenBank/DDBJ whole genome shotgun (WGS) entry which is preliminary data.</text>
</comment>
<accession>A0A1J5T879</accession>
<dbReference type="EMBL" id="MLJW01000017">
    <property type="protein sequence ID" value="OIR12501.1"/>
    <property type="molecule type" value="Genomic_DNA"/>
</dbReference>
<sequence>MEVILPSVSDLGVSELLEALFLEDVKPVVVFDIPDPELIALRLLTALWPDIRRRFALSTFALSPRKIGGRDFDLVFSPSNAKSKFSDWQGRRVDGRSSQVDRHRWTEAIVHRVFKDPLPKLLSDRDIDLLGDRDTDNAAALRIALLWEELIDKLDRMPTAALGLLDIANSGMVSYTMAMKALEPRLAKAMRMAADNLSPNDAWDFVGAIARKIQGQVMPPVTFAVEQLAAHLAEHASDGVISLFNKTDPKGAIDDLIPSIALGLGKGPAPLVEHMLVKLPSEIIASLALQGGALVSRLAMEDELIQRMGIVLSELDHELSDRVGRVLLPLLVEDRHYSAALPIFAKLDSQEIAAEMHWLAEANGLQSKRLSAELINRARDLVEGIHAVREVLISLGPSTRKNELLTLTIEPVETDIWWLLNERRVPKTTLGIVLENVLQRADDRQLAALLSNQEIGERVVAGLPNDAIDLLVRVVLQSNLPINAYMEAIRLVIPKIEDIKKFEIAHSAIEKCLRNRFDVDETGGILMLLEIIGSNIDGRWLVRTGLEHGIEAQVASRNLIVFEKAPAAARKRIVESVDELASALYGRHVVDLTGEAYGACAKLMFDAEKTSYKALVHAAGLLIPSLLNARSRAVSLMIAALFPIIYRELSKADEVPDLLKFIPFFDWDRCKTARHELVRAFMSSKWKAGDLALTAVRCRDLDKILKRVAKSIGGEEYLTCIENDLDRLEGSSRGLVELTIASIRYQETSSK</sequence>
<gene>
    <name evidence="1" type="ORF">GALL_62000</name>
</gene>
<name>A0A1J5T879_9ZZZZ</name>
<evidence type="ECO:0000313" key="1">
    <source>
        <dbReference type="EMBL" id="OIR12501.1"/>
    </source>
</evidence>